<dbReference type="Proteomes" id="UP000765509">
    <property type="component" value="Unassembled WGS sequence"/>
</dbReference>
<accession>A0A9Q3GZS6</accession>
<protein>
    <submittedName>
        <fullName evidence="1">Uncharacterized protein</fullName>
    </submittedName>
</protein>
<dbReference type="EMBL" id="AVOT02007667">
    <property type="protein sequence ID" value="MBW0484405.1"/>
    <property type="molecule type" value="Genomic_DNA"/>
</dbReference>
<organism evidence="1 2">
    <name type="scientific">Austropuccinia psidii MF-1</name>
    <dbReference type="NCBI Taxonomy" id="1389203"/>
    <lineage>
        <taxon>Eukaryota</taxon>
        <taxon>Fungi</taxon>
        <taxon>Dikarya</taxon>
        <taxon>Basidiomycota</taxon>
        <taxon>Pucciniomycotina</taxon>
        <taxon>Pucciniomycetes</taxon>
        <taxon>Pucciniales</taxon>
        <taxon>Sphaerophragmiaceae</taxon>
        <taxon>Austropuccinia</taxon>
    </lineage>
</organism>
<dbReference type="OrthoDB" id="2518395at2759"/>
<evidence type="ECO:0000313" key="2">
    <source>
        <dbReference type="Proteomes" id="UP000765509"/>
    </source>
</evidence>
<dbReference type="AlphaFoldDB" id="A0A9Q3GZS6"/>
<comment type="caution">
    <text evidence="1">The sequence shown here is derived from an EMBL/GenBank/DDBJ whole genome shotgun (WGS) entry which is preliminary data.</text>
</comment>
<proteinExistence type="predicted"/>
<sequence length="135" mass="15010">MALYPFGVDAIVHIPDVNQQHKLTSRGIKCKLLKPLMTGGWLLWETSTNTMVQLENVVFPQFQSSRATARPVAKGFMAHVVNTMSLGKVPTESSFAEENQVIDSHILVKDVSIPKHMGQALSGPPRQNWKWACIV</sequence>
<keyword evidence="2" id="KW-1185">Reference proteome</keyword>
<gene>
    <name evidence="1" type="ORF">O181_024120</name>
</gene>
<name>A0A9Q3GZS6_9BASI</name>
<reference evidence="1" key="1">
    <citation type="submission" date="2021-03" db="EMBL/GenBank/DDBJ databases">
        <title>Draft genome sequence of rust myrtle Austropuccinia psidii MF-1, a brazilian biotype.</title>
        <authorList>
            <person name="Quecine M.C."/>
            <person name="Pachon D.M.R."/>
            <person name="Bonatelli M.L."/>
            <person name="Correr F.H."/>
            <person name="Franceschini L.M."/>
            <person name="Leite T.F."/>
            <person name="Margarido G.R.A."/>
            <person name="Almeida C.A."/>
            <person name="Ferrarezi J.A."/>
            <person name="Labate C.A."/>
        </authorList>
    </citation>
    <scope>NUCLEOTIDE SEQUENCE</scope>
    <source>
        <strain evidence="1">MF-1</strain>
    </source>
</reference>
<evidence type="ECO:0000313" key="1">
    <source>
        <dbReference type="EMBL" id="MBW0484405.1"/>
    </source>
</evidence>